<dbReference type="AlphaFoldDB" id="A0AAQ5Z374"/>
<feature type="compositionally biased region" description="Polar residues" evidence="7">
    <location>
        <begin position="1033"/>
        <end position="1047"/>
    </location>
</feature>
<dbReference type="Gene3D" id="2.130.10.10">
    <property type="entry name" value="YVTN repeat-like/Quinoprotein amine dehydrogenase"/>
    <property type="match status" value="3"/>
</dbReference>
<protein>
    <recommendedName>
        <fullName evidence="1">WD repeat-containing protein on Y chromosome</fullName>
    </recommendedName>
</protein>
<dbReference type="InterPro" id="IPR011992">
    <property type="entry name" value="EF-hand-dom_pair"/>
</dbReference>
<evidence type="ECO:0000256" key="3">
    <source>
        <dbReference type="ARBA" id="ARBA00022723"/>
    </source>
</evidence>
<evidence type="ECO:0000256" key="5">
    <source>
        <dbReference type="ARBA" id="ARBA00022837"/>
    </source>
</evidence>
<dbReference type="SMART" id="SM00320">
    <property type="entry name" value="WD40"/>
    <property type="match status" value="7"/>
</dbReference>
<dbReference type="Ensembl" id="ENSAOCT00000038162.1">
    <property type="protein sequence ID" value="ENSAOCP00000059629.1"/>
    <property type="gene ID" value="ENSAOCG00000027895.1"/>
</dbReference>
<proteinExistence type="predicted"/>
<keyword evidence="3" id="KW-0479">Metal-binding</keyword>
<dbReference type="Gene3D" id="1.10.238.10">
    <property type="entry name" value="EF-hand"/>
    <property type="match status" value="1"/>
</dbReference>
<keyword evidence="10" id="KW-1185">Reference proteome</keyword>
<dbReference type="InterPro" id="IPR036322">
    <property type="entry name" value="WD40_repeat_dom_sf"/>
</dbReference>
<dbReference type="PROSITE" id="PS50222">
    <property type="entry name" value="EF_HAND_2"/>
    <property type="match status" value="1"/>
</dbReference>
<evidence type="ECO:0000256" key="4">
    <source>
        <dbReference type="ARBA" id="ARBA00022737"/>
    </source>
</evidence>
<dbReference type="InterPro" id="IPR011044">
    <property type="entry name" value="Quino_amine_DH_bsu"/>
</dbReference>
<organism evidence="9 10">
    <name type="scientific">Amphiprion ocellaris</name>
    <name type="common">Clown anemonefish</name>
    <dbReference type="NCBI Taxonomy" id="80972"/>
    <lineage>
        <taxon>Eukaryota</taxon>
        <taxon>Metazoa</taxon>
        <taxon>Chordata</taxon>
        <taxon>Craniata</taxon>
        <taxon>Vertebrata</taxon>
        <taxon>Euteleostomi</taxon>
        <taxon>Actinopterygii</taxon>
        <taxon>Neopterygii</taxon>
        <taxon>Teleostei</taxon>
        <taxon>Neoteleostei</taxon>
        <taxon>Acanthomorphata</taxon>
        <taxon>Ovalentaria</taxon>
        <taxon>Pomacentridae</taxon>
        <taxon>Amphiprion</taxon>
    </lineage>
</organism>
<dbReference type="SUPFAM" id="SSF47473">
    <property type="entry name" value="EF-hand"/>
    <property type="match status" value="1"/>
</dbReference>
<evidence type="ECO:0000313" key="10">
    <source>
        <dbReference type="Proteomes" id="UP001501940"/>
    </source>
</evidence>
<evidence type="ECO:0000259" key="8">
    <source>
        <dbReference type="PROSITE" id="PS50222"/>
    </source>
</evidence>
<dbReference type="InterPro" id="IPR001680">
    <property type="entry name" value="WD40_rpt"/>
</dbReference>
<keyword evidence="2 6" id="KW-0853">WD repeat</keyword>
<dbReference type="InterPro" id="IPR002048">
    <property type="entry name" value="EF_hand_dom"/>
</dbReference>
<feature type="region of interest" description="Disordered" evidence="7">
    <location>
        <begin position="1056"/>
        <end position="1075"/>
    </location>
</feature>
<evidence type="ECO:0000256" key="7">
    <source>
        <dbReference type="SAM" id="MobiDB-lite"/>
    </source>
</evidence>
<feature type="compositionally biased region" description="Polar residues" evidence="7">
    <location>
        <begin position="952"/>
        <end position="985"/>
    </location>
</feature>
<dbReference type="SMART" id="SM00054">
    <property type="entry name" value="EFh"/>
    <property type="match status" value="2"/>
</dbReference>
<dbReference type="InterPro" id="IPR019775">
    <property type="entry name" value="WD40_repeat_CS"/>
</dbReference>
<dbReference type="PROSITE" id="PS50294">
    <property type="entry name" value="WD_REPEATS_REGION"/>
    <property type="match status" value="1"/>
</dbReference>
<feature type="region of interest" description="Disordered" evidence="7">
    <location>
        <begin position="1138"/>
        <end position="1168"/>
    </location>
</feature>
<reference evidence="9" key="3">
    <citation type="submission" date="2025-09" db="UniProtKB">
        <authorList>
            <consortium name="Ensembl"/>
        </authorList>
    </citation>
    <scope>IDENTIFICATION</scope>
</reference>
<evidence type="ECO:0000256" key="1">
    <source>
        <dbReference type="ARBA" id="ARBA00014901"/>
    </source>
</evidence>
<dbReference type="PROSITE" id="PS00678">
    <property type="entry name" value="WD_REPEATS_1"/>
    <property type="match status" value="1"/>
</dbReference>
<dbReference type="Proteomes" id="UP001501940">
    <property type="component" value="Chromosome 22"/>
</dbReference>
<evidence type="ECO:0000256" key="2">
    <source>
        <dbReference type="ARBA" id="ARBA00022574"/>
    </source>
</evidence>
<feature type="region of interest" description="Disordered" evidence="7">
    <location>
        <begin position="938"/>
        <end position="1047"/>
    </location>
</feature>
<accession>A0AAQ5Z374</accession>
<feature type="domain" description="EF-hand" evidence="8">
    <location>
        <begin position="33"/>
        <end position="68"/>
    </location>
</feature>
<sequence>IINQPQHIFGLWEEAGPDDPSTITDIDDMFNSYDVEELVKLFKEADVDNSGGLNIEEFCSALMKIFKSIPKDDLMKLHMKIDTNCDRTVDLGELLDYVNQKDKVLKSLEPKSQPFPKPAKVIPVGRQNLVRVFVIRPYVKCQYLAVSADGLLQCWTHDMEDSLVVPLYKKEHSGSGSHRPRMHVIDMAYIPELNQVAVSTSIKELLFFHCGHTAAHFNLAYALVEEEYTVTSMNYWSGDNRGIFAYGTEKGYLTLLISHNVKKNGLVCSKAFEKTSLWSYKICFVSRLLRCRSQSFVALRIPVFTDDCKDIRYFPELRSFAVCGRSSSMMVLVELPSGCYGFSQKVSIRCFNSPNTQRFFTCVDYSPSSQFLMTGGADGCLRVLYPGISKSSSIAKKLTGHTRPITHLAYNLREKIFVSVSEDKNIRVWKDGTWVCLQSFYIYGMKDTPVSSMCYNTLNNELYLANTHLGHFFGIGTDVYQSLLRSHHMPLCTVLYHELFRQVISICQAGVVSVWDVFTRKAVMQFKVTPENCVGHTVMSLDPSQRKLIVVTSDGKLSFWNFNNGKELYVHPVTMPKQVTAVVCSMNRVFVSMKGSNVIFDLDTQGQKNRFLKHHLLKDITCMDLHKSRLITLSSDENLVVWNADTAMVMYTINNTCPLVLLASETDQGKISDLPFKKISQSKKTRKTNAKVEPRILCLKTRPFNKDTATVLVSASGYISAWAVTIRGRLIAKFKAVKNDGTYITCMSTNTDESILLTGHSNGIVCLWDIEHFGFKANADDGPCENIDKQQVSLRPPPLLTSWQAHPTKVVSVLYVLADDKIITAGLDCFVKHWTDRGDCVGIYGKEKWDENTIISSPELDMKPDTAKMEVSPTTVELSLPPSPTSPIANVEELRDKAQMVLLRLRRQYASKDPKLCKAPTKIVKEIKEIKTATADLAEDPGKLKSSPPAHTVQQGSRRVDQQPGSQTVKQSQNQHVESPDLSSAKSKDFLQKEPIFMQLPSETRPALRRPKLTPQRLWLPLPPDDYRPQRTADASQTASRDLSSQQPSYLPLIQSKHGLIPHPPAADTKDLRSRDPQVLVEGFKTEQKNADMQRFRDKFTLEDVPGKNLAIKPLPPQKQPETKDCPWRTSRRLRLTPQRPWLPLPPDDYRPQRMADAPQTASHDLSSQQPSYLPLIQSKHGLIPHPPAADTKDLRSRDPQVLVEGFKTEQKNADMQRFREKFTVEDVPGKNLAIKPFPPQKQPETKESPWRTSRRLRLKPKLT</sequence>
<dbReference type="InterPro" id="IPR018247">
    <property type="entry name" value="EF_Hand_1_Ca_BS"/>
</dbReference>
<reference evidence="9" key="2">
    <citation type="submission" date="2025-08" db="UniProtKB">
        <authorList>
            <consortium name="Ensembl"/>
        </authorList>
    </citation>
    <scope>IDENTIFICATION</scope>
</reference>
<dbReference type="PROSITE" id="PS00018">
    <property type="entry name" value="EF_HAND_1"/>
    <property type="match status" value="1"/>
</dbReference>
<feature type="region of interest" description="Disordered" evidence="7">
    <location>
        <begin position="1230"/>
        <end position="1264"/>
    </location>
</feature>
<dbReference type="SUPFAM" id="SSF50969">
    <property type="entry name" value="YVTN repeat-like/Quinoprotein amine dehydrogenase"/>
    <property type="match status" value="1"/>
</dbReference>
<keyword evidence="5" id="KW-0106">Calcium</keyword>
<name>A0AAQ5Z374_AMPOC</name>
<feature type="compositionally biased region" description="Basic residues" evidence="7">
    <location>
        <begin position="1253"/>
        <end position="1264"/>
    </location>
</feature>
<feature type="repeat" description="WD" evidence="6">
    <location>
        <begin position="398"/>
        <end position="430"/>
    </location>
</feature>
<dbReference type="Pfam" id="PF00400">
    <property type="entry name" value="WD40"/>
    <property type="match status" value="3"/>
</dbReference>
<keyword evidence="4" id="KW-0677">Repeat</keyword>
<dbReference type="GeneTree" id="ENSGT00940000168052"/>
<feature type="repeat" description="WD" evidence="6">
    <location>
        <begin position="737"/>
        <end position="771"/>
    </location>
</feature>
<dbReference type="InterPro" id="IPR051242">
    <property type="entry name" value="WD-EF-hand_domain"/>
</dbReference>
<dbReference type="GO" id="GO:0005509">
    <property type="term" value="F:calcium ion binding"/>
    <property type="evidence" value="ECO:0007669"/>
    <property type="project" value="InterPro"/>
</dbReference>
<dbReference type="SUPFAM" id="SSF50978">
    <property type="entry name" value="WD40 repeat-like"/>
    <property type="match status" value="2"/>
</dbReference>
<dbReference type="InterPro" id="IPR015943">
    <property type="entry name" value="WD40/YVTN_repeat-like_dom_sf"/>
</dbReference>
<reference evidence="9 10" key="1">
    <citation type="submission" date="2022-01" db="EMBL/GenBank/DDBJ databases">
        <title>A chromosome-scale genome assembly of the false clownfish, Amphiprion ocellaris.</title>
        <authorList>
            <person name="Ryu T."/>
        </authorList>
    </citation>
    <scope>NUCLEOTIDE SEQUENCE [LARGE SCALE GENOMIC DNA]</scope>
</reference>
<evidence type="ECO:0000313" key="9">
    <source>
        <dbReference type="Ensembl" id="ENSAOCP00000059629.1"/>
    </source>
</evidence>
<evidence type="ECO:0000256" key="6">
    <source>
        <dbReference type="PROSITE-ProRule" id="PRU00221"/>
    </source>
</evidence>
<dbReference type="PANTHER" id="PTHR44324">
    <property type="entry name" value="WD40 REPEAT DOMAIN 95"/>
    <property type="match status" value="1"/>
</dbReference>
<dbReference type="PROSITE" id="PS50082">
    <property type="entry name" value="WD_REPEATS_2"/>
    <property type="match status" value="2"/>
</dbReference>
<dbReference type="PANTHER" id="PTHR44324:SF6">
    <property type="entry name" value="EF-HAND CALCIUM BINDING DOMAIN 8"/>
    <property type="match status" value="1"/>
</dbReference>